<feature type="region of interest" description="Disordered" evidence="1">
    <location>
        <begin position="305"/>
        <end position="346"/>
    </location>
</feature>
<dbReference type="PANTHER" id="PTHR21780">
    <property type="entry name" value="TRANSMEMBRANE PROTEIN 209"/>
    <property type="match status" value="1"/>
</dbReference>
<reference evidence="3" key="1">
    <citation type="submission" date="2020-10" db="EMBL/GenBank/DDBJ databases">
        <authorList>
            <person name="Kikuchi T."/>
        </authorList>
    </citation>
    <scope>NUCLEOTIDE SEQUENCE</scope>
    <source>
        <strain evidence="3">NKZ352</strain>
    </source>
</reference>
<name>A0A8S1H0R7_9PELO</name>
<feature type="compositionally biased region" description="Low complexity" evidence="1">
    <location>
        <begin position="162"/>
        <end position="181"/>
    </location>
</feature>
<dbReference type="Pfam" id="PF09786">
    <property type="entry name" value="CytochromB561_N"/>
    <property type="match status" value="1"/>
</dbReference>
<protein>
    <recommendedName>
        <fullName evidence="5">Transmembrane protein 209</fullName>
    </recommendedName>
</protein>
<feature type="compositionally biased region" description="Basic and acidic residues" evidence="1">
    <location>
        <begin position="311"/>
        <end position="323"/>
    </location>
</feature>
<dbReference type="EMBL" id="CAJGYM010000008">
    <property type="protein sequence ID" value="CAD6188308.1"/>
    <property type="molecule type" value="Genomic_DNA"/>
</dbReference>
<proteinExistence type="predicted"/>
<evidence type="ECO:0008006" key="5">
    <source>
        <dbReference type="Google" id="ProtNLM"/>
    </source>
</evidence>
<dbReference type="OrthoDB" id="509821at2759"/>
<evidence type="ECO:0000313" key="3">
    <source>
        <dbReference type="EMBL" id="CAD6188308.1"/>
    </source>
</evidence>
<dbReference type="PANTHER" id="PTHR21780:SF0">
    <property type="entry name" value="TRANSMEMBRANE PROTEIN 209"/>
    <property type="match status" value="1"/>
</dbReference>
<keyword evidence="4" id="KW-1185">Reference proteome</keyword>
<dbReference type="Proteomes" id="UP000835052">
    <property type="component" value="Unassembled WGS sequence"/>
</dbReference>
<evidence type="ECO:0000313" key="4">
    <source>
        <dbReference type="Proteomes" id="UP000835052"/>
    </source>
</evidence>
<keyword evidence="2" id="KW-0812">Transmembrane</keyword>
<evidence type="ECO:0000256" key="1">
    <source>
        <dbReference type="SAM" id="MobiDB-lite"/>
    </source>
</evidence>
<feature type="transmembrane region" description="Helical" evidence="2">
    <location>
        <begin position="93"/>
        <end position="116"/>
    </location>
</feature>
<feature type="region of interest" description="Disordered" evidence="1">
    <location>
        <begin position="162"/>
        <end position="185"/>
    </location>
</feature>
<evidence type="ECO:0000256" key="2">
    <source>
        <dbReference type="SAM" id="Phobius"/>
    </source>
</evidence>
<gene>
    <name evidence="3" type="ORF">CAUJ_LOCUS4227</name>
</gene>
<dbReference type="AlphaFoldDB" id="A0A8S1H0R7"/>
<comment type="caution">
    <text evidence="3">The sequence shown here is derived from an EMBL/GenBank/DDBJ whole genome shotgun (WGS) entry which is preliminary data.</text>
</comment>
<organism evidence="3 4">
    <name type="scientific">Caenorhabditis auriculariae</name>
    <dbReference type="NCBI Taxonomy" id="2777116"/>
    <lineage>
        <taxon>Eukaryota</taxon>
        <taxon>Metazoa</taxon>
        <taxon>Ecdysozoa</taxon>
        <taxon>Nematoda</taxon>
        <taxon>Chromadorea</taxon>
        <taxon>Rhabditida</taxon>
        <taxon>Rhabditina</taxon>
        <taxon>Rhabditomorpha</taxon>
        <taxon>Rhabditoidea</taxon>
        <taxon>Rhabditidae</taxon>
        <taxon>Peloderinae</taxon>
        <taxon>Caenorhabditis</taxon>
    </lineage>
</organism>
<keyword evidence="2" id="KW-1133">Transmembrane helix</keyword>
<dbReference type="InterPro" id="IPR019176">
    <property type="entry name" value="Cytochrome_B561-rel"/>
</dbReference>
<accession>A0A8S1H0R7</accession>
<dbReference type="GO" id="GO:0016020">
    <property type="term" value="C:membrane"/>
    <property type="evidence" value="ECO:0007669"/>
    <property type="project" value="TreeGrafter"/>
</dbReference>
<keyword evidence="2" id="KW-0472">Membrane</keyword>
<sequence>MMSGLQSRKSNLKVLTVPNDSLKESLDYAEKLSPRAHINFKRIKSDQYRKAENLQQLKIYAVLFSVIIFERIVLDSFISTVFIGAFIPRPAIVFAECVVLFYVSLMMFYTISLNFFPSVQFSSLKFLQGESQLNLSKSAGTATSKTTSEAKDDLKWLDSHRFGSPQQSSPQNFSSPSTSFSHGKHRKSDTFESFYSDDAASLPSPFNESKPIESVHTKKQLEALLKSAETAPVNEGDMSQSSYFPYLSVLDFTRNDEKSKYQLSEDIVESSNAAYKLDIGPDASIRVSWKGDENEDDLGRMKRIMQQIRTTPEKRSSSAEMRRSGIRRRSHRSSSPESQPSAEYYSDVEAYKAGPLTEEELRKGEYKVRAWLRNTVLKPLANHIHEMNDRLAKEHCTPALRIGTSTVEALKQAVIERDSLKTSPLPFLLPFLSTHTNQAYLVKRIEELSKNEFLEEFKWNSGGTEPNEDVDKTKIVQRLWNATLPTDAILVFDLFAVYMDLQLNSSALVGSYRLDQPFTSRYVVKTPQKPSSLQKTPHSFHIHLASASPPYFEFIHYDGFGTMSKCAVARQSSNVFRAIIHFVRHVMEENNGKVDHISIGYNGLNLSTIL</sequence>